<feature type="domain" description="Elongation factor EFG" evidence="6">
    <location>
        <begin position="109"/>
        <end position="183"/>
    </location>
</feature>
<dbReference type="InterPro" id="IPR006297">
    <property type="entry name" value="EF-4"/>
</dbReference>
<dbReference type="InterPro" id="IPR013842">
    <property type="entry name" value="LepA_CTD"/>
</dbReference>
<evidence type="ECO:0000259" key="7">
    <source>
        <dbReference type="Pfam" id="PF06421"/>
    </source>
</evidence>
<dbReference type="AlphaFoldDB" id="A0A7S2BTE1"/>
<keyword evidence="3" id="KW-0378">Hydrolase</keyword>
<dbReference type="GO" id="GO:0045727">
    <property type="term" value="P:positive regulation of translation"/>
    <property type="evidence" value="ECO:0007669"/>
    <property type="project" value="TreeGrafter"/>
</dbReference>
<gene>
    <name evidence="8" type="ORF">DSPE1174_LOCUS9884</name>
</gene>
<dbReference type="Gene3D" id="3.30.70.2570">
    <property type="entry name" value="Elongation factor 4, C-terminal domain"/>
    <property type="match status" value="1"/>
</dbReference>
<dbReference type="Pfam" id="PF06421">
    <property type="entry name" value="LepA_C"/>
    <property type="match status" value="1"/>
</dbReference>
<feature type="domain" description="GTP-binding protein LepA C-terminal" evidence="7">
    <location>
        <begin position="198"/>
        <end position="307"/>
    </location>
</feature>
<evidence type="ECO:0000259" key="6">
    <source>
        <dbReference type="Pfam" id="PF00679"/>
    </source>
</evidence>
<dbReference type="PANTHER" id="PTHR43512:SF7">
    <property type="entry name" value="TRANSLATION FACTOR GUF1, MITOCHONDRIAL"/>
    <property type="match status" value="1"/>
</dbReference>
<dbReference type="FunFam" id="3.30.70.870:FF:000004">
    <property type="entry name" value="Translation factor GUF1, mitochondrial"/>
    <property type="match status" value="1"/>
</dbReference>
<sequence length="310" mass="34065">MLFASLFPLDAEDFDTLRAAVGKLTLNDASVTIEPEVSASLGTGLKCGFLGKLHMEVFHQRLSDEFDVPVLATSPQVPYTKVDRRHGPATTHPVTSLADWPQPHPMVDMLEPMVLASVLTREADLGCLLDEIRERRGDQQDLAYLDDGQVILKALIPWAEVASDLHDTIQSLTSGFASLSYVEASPRIAKVVKVDIVLNGDAIDALSFVCHKDQAYERGRRVAKHLQTVVTRQQFEIVIQAKIGAKVLARTRIAPYRKDVLTKSGKTVGGGDSSRKRKLLDKQKKGKARAKTVGKVKLSQEAFWAVLSSN</sequence>
<keyword evidence="4" id="KW-0342">GTP-binding</keyword>
<dbReference type="FunFam" id="3.30.70.2570:FF:000001">
    <property type="entry name" value="Translation factor GUF1, mitochondrial"/>
    <property type="match status" value="1"/>
</dbReference>
<dbReference type="SUPFAM" id="SSF54980">
    <property type="entry name" value="EF-G C-terminal domain-like"/>
    <property type="match status" value="2"/>
</dbReference>
<dbReference type="InterPro" id="IPR035647">
    <property type="entry name" value="EFG_III/V"/>
</dbReference>
<keyword evidence="2" id="KW-0547">Nucleotide-binding</keyword>
<dbReference type="InterPro" id="IPR038363">
    <property type="entry name" value="LepA_C_sf"/>
</dbReference>
<name>A0A7S2BTE1_9STRA</name>
<evidence type="ECO:0000256" key="2">
    <source>
        <dbReference type="ARBA" id="ARBA00022741"/>
    </source>
</evidence>
<evidence type="ECO:0000256" key="4">
    <source>
        <dbReference type="ARBA" id="ARBA00023134"/>
    </source>
</evidence>
<comment type="similarity">
    <text evidence="1">Belongs to the TRAFAC class translation factor GTPase superfamily. Classic translation factor GTPase family. LepA subfamily.</text>
</comment>
<dbReference type="GO" id="GO:0005525">
    <property type="term" value="F:GTP binding"/>
    <property type="evidence" value="ECO:0007669"/>
    <property type="project" value="UniProtKB-KW"/>
</dbReference>
<evidence type="ECO:0000256" key="3">
    <source>
        <dbReference type="ARBA" id="ARBA00022801"/>
    </source>
</evidence>
<dbReference type="GO" id="GO:0005739">
    <property type="term" value="C:mitochondrion"/>
    <property type="evidence" value="ECO:0007669"/>
    <property type="project" value="TreeGrafter"/>
</dbReference>
<feature type="region of interest" description="Disordered" evidence="5">
    <location>
        <begin position="265"/>
        <end position="284"/>
    </location>
</feature>
<organism evidence="8">
    <name type="scientific">Octactis speculum</name>
    <dbReference type="NCBI Taxonomy" id="3111310"/>
    <lineage>
        <taxon>Eukaryota</taxon>
        <taxon>Sar</taxon>
        <taxon>Stramenopiles</taxon>
        <taxon>Ochrophyta</taxon>
        <taxon>Dictyochophyceae</taxon>
        <taxon>Dictyochales</taxon>
        <taxon>Dictyochaceae</taxon>
        <taxon>Octactis</taxon>
    </lineage>
</organism>
<feature type="compositionally biased region" description="Basic residues" evidence="5">
    <location>
        <begin position="275"/>
        <end position="284"/>
    </location>
</feature>
<accession>A0A7S2BTE1</accession>
<dbReference type="InterPro" id="IPR000640">
    <property type="entry name" value="EFG_V-like"/>
</dbReference>
<dbReference type="PANTHER" id="PTHR43512">
    <property type="entry name" value="TRANSLATION FACTOR GUF1-RELATED"/>
    <property type="match status" value="1"/>
</dbReference>
<dbReference type="Pfam" id="PF00679">
    <property type="entry name" value="EFG_C"/>
    <property type="match status" value="1"/>
</dbReference>
<dbReference type="GO" id="GO:0016787">
    <property type="term" value="F:hydrolase activity"/>
    <property type="evidence" value="ECO:0007669"/>
    <property type="project" value="UniProtKB-KW"/>
</dbReference>
<evidence type="ECO:0000256" key="5">
    <source>
        <dbReference type="SAM" id="MobiDB-lite"/>
    </source>
</evidence>
<evidence type="ECO:0000313" key="8">
    <source>
        <dbReference type="EMBL" id="CAD9406103.1"/>
    </source>
</evidence>
<dbReference type="EMBL" id="HBGS01018909">
    <property type="protein sequence ID" value="CAD9406103.1"/>
    <property type="molecule type" value="Transcribed_RNA"/>
</dbReference>
<proteinExistence type="inferred from homology"/>
<dbReference type="Gene3D" id="3.30.70.240">
    <property type="match status" value="1"/>
</dbReference>
<dbReference type="GO" id="GO:0097177">
    <property type="term" value="F:mitochondrial ribosome binding"/>
    <property type="evidence" value="ECO:0007669"/>
    <property type="project" value="TreeGrafter"/>
</dbReference>
<reference evidence="8" key="1">
    <citation type="submission" date="2021-01" db="EMBL/GenBank/DDBJ databases">
        <authorList>
            <person name="Corre E."/>
            <person name="Pelletier E."/>
            <person name="Niang G."/>
            <person name="Scheremetjew M."/>
            <person name="Finn R."/>
            <person name="Kale V."/>
            <person name="Holt S."/>
            <person name="Cochrane G."/>
            <person name="Meng A."/>
            <person name="Brown T."/>
            <person name="Cohen L."/>
        </authorList>
    </citation>
    <scope>NUCLEOTIDE SEQUENCE</scope>
    <source>
        <strain evidence="8">CCMP1381</strain>
    </source>
</reference>
<dbReference type="Gene3D" id="3.30.70.870">
    <property type="entry name" value="Elongation Factor G (Translational Gtpase), domain 3"/>
    <property type="match status" value="1"/>
</dbReference>
<protein>
    <submittedName>
        <fullName evidence="8">Uncharacterized protein</fullName>
    </submittedName>
</protein>
<evidence type="ECO:0000256" key="1">
    <source>
        <dbReference type="ARBA" id="ARBA00005454"/>
    </source>
</evidence>